<sequence length="316" mass="33859">MPLDSELAETLAAAAKAGAPRLETLGPEKARIQYRSLTFDSIPHGRIVPVASTEYIKVPGGAGELDAKVYRPEGEGPFPTILFIHGGGWVIGDLDTHENTARGLCRGSQAVVVSIDYRLAPEHRFPAGLQDAVEAARWIHTNLSSLGGDERWAVAGDSAGGNLAAVVSEVLTSEHTPPQAQLLIYPSVEIDGSAYPSRSQNARGYSLEVTTMDWFVQSYLGDHDKTDPRVSPLRSQNLATLPPSLIAIAEFDPLRDEGAAFGAALRDAGVFAEVVCYDGMIHGFAGMTHKSEGAKNAAEDIYRRFGDLLRSDISTC</sequence>
<evidence type="ECO:0000256" key="1">
    <source>
        <dbReference type="ARBA" id="ARBA00010515"/>
    </source>
</evidence>
<name>A0ABU2B586_9MICC</name>
<protein>
    <submittedName>
        <fullName evidence="4">Acetyl esterase</fullName>
        <ecNumber evidence="4">3.1.1.-</ecNumber>
    </submittedName>
</protein>
<dbReference type="InterPro" id="IPR029058">
    <property type="entry name" value="AB_hydrolase_fold"/>
</dbReference>
<evidence type="ECO:0000313" key="5">
    <source>
        <dbReference type="Proteomes" id="UP001183794"/>
    </source>
</evidence>
<dbReference type="RefSeq" id="WP_310175600.1">
    <property type="nucleotide sequence ID" value="NZ_BAABHE010000002.1"/>
</dbReference>
<proteinExistence type="inferred from homology"/>
<dbReference type="InterPro" id="IPR013094">
    <property type="entry name" value="AB_hydrolase_3"/>
</dbReference>
<dbReference type="EMBL" id="JAVDYJ010000001">
    <property type="protein sequence ID" value="MDR7348421.1"/>
    <property type="molecule type" value="Genomic_DNA"/>
</dbReference>
<dbReference type="PANTHER" id="PTHR48081">
    <property type="entry name" value="AB HYDROLASE SUPERFAMILY PROTEIN C4A8.06C"/>
    <property type="match status" value="1"/>
</dbReference>
<dbReference type="SUPFAM" id="SSF53474">
    <property type="entry name" value="alpha/beta-Hydrolases"/>
    <property type="match status" value="1"/>
</dbReference>
<dbReference type="InterPro" id="IPR002168">
    <property type="entry name" value="Lipase_GDXG_HIS_AS"/>
</dbReference>
<reference evidence="4 5" key="1">
    <citation type="submission" date="2023-07" db="EMBL/GenBank/DDBJ databases">
        <title>Sequencing the genomes of 1000 actinobacteria strains.</title>
        <authorList>
            <person name="Klenk H.-P."/>
        </authorList>
    </citation>
    <scope>NUCLEOTIDE SEQUENCE [LARGE SCALE GENOMIC DNA]</scope>
    <source>
        <strain evidence="4 5">DSM 22966</strain>
    </source>
</reference>
<dbReference type="Gene3D" id="3.40.50.1820">
    <property type="entry name" value="alpha/beta hydrolase"/>
    <property type="match status" value="1"/>
</dbReference>
<evidence type="ECO:0000259" key="3">
    <source>
        <dbReference type="Pfam" id="PF07859"/>
    </source>
</evidence>
<evidence type="ECO:0000256" key="2">
    <source>
        <dbReference type="ARBA" id="ARBA00022801"/>
    </source>
</evidence>
<evidence type="ECO:0000313" key="4">
    <source>
        <dbReference type="EMBL" id="MDR7348421.1"/>
    </source>
</evidence>
<accession>A0ABU2B586</accession>
<feature type="domain" description="Alpha/beta hydrolase fold-3" evidence="3">
    <location>
        <begin position="81"/>
        <end position="285"/>
    </location>
</feature>
<dbReference type="Proteomes" id="UP001183794">
    <property type="component" value="Unassembled WGS sequence"/>
</dbReference>
<dbReference type="InterPro" id="IPR050300">
    <property type="entry name" value="GDXG_lipolytic_enzyme"/>
</dbReference>
<dbReference type="GO" id="GO:0016787">
    <property type="term" value="F:hydrolase activity"/>
    <property type="evidence" value="ECO:0007669"/>
    <property type="project" value="UniProtKB-KW"/>
</dbReference>
<comment type="similarity">
    <text evidence="1">Belongs to the 'GDXG' lipolytic enzyme family.</text>
</comment>
<keyword evidence="2 4" id="KW-0378">Hydrolase</keyword>
<organism evidence="4 5">
    <name type="scientific">Enteractinococcus fodinae</name>
    <dbReference type="NCBI Taxonomy" id="684663"/>
    <lineage>
        <taxon>Bacteria</taxon>
        <taxon>Bacillati</taxon>
        <taxon>Actinomycetota</taxon>
        <taxon>Actinomycetes</taxon>
        <taxon>Micrococcales</taxon>
        <taxon>Micrococcaceae</taxon>
    </lineage>
</organism>
<dbReference type="EC" id="3.1.1.-" evidence="4"/>
<dbReference type="PROSITE" id="PS01173">
    <property type="entry name" value="LIPASE_GDXG_HIS"/>
    <property type="match status" value="1"/>
</dbReference>
<dbReference type="Pfam" id="PF07859">
    <property type="entry name" value="Abhydrolase_3"/>
    <property type="match status" value="1"/>
</dbReference>
<keyword evidence="5" id="KW-1185">Reference proteome</keyword>
<comment type="caution">
    <text evidence="4">The sequence shown here is derived from an EMBL/GenBank/DDBJ whole genome shotgun (WGS) entry which is preliminary data.</text>
</comment>
<gene>
    <name evidence="4" type="ORF">J2S62_002678</name>
</gene>
<dbReference type="PANTHER" id="PTHR48081:SF8">
    <property type="entry name" value="ALPHA_BETA HYDROLASE FOLD-3 DOMAIN-CONTAINING PROTEIN-RELATED"/>
    <property type="match status" value="1"/>
</dbReference>